<dbReference type="Gene3D" id="3.40.50.2300">
    <property type="match status" value="1"/>
</dbReference>
<organism evidence="3 4">
    <name type="scientific">Formosa agariphila (strain DSM 15362 / KCTC 12365 / LMG 23005 / KMM 3901 / M-2Alg 35-1)</name>
    <dbReference type="NCBI Taxonomy" id="1347342"/>
    <lineage>
        <taxon>Bacteria</taxon>
        <taxon>Pseudomonadati</taxon>
        <taxon>Bacteroidota</taxon>
        <taxon>Flavobacteriia</taxon>
        <taxon>Flavobacteriales</taxon>
        <taxon>Flavobacteriaceae</taxon>
        <taxon>Formosa</taxon>
    </lineage>
</organism>
<dbReference type="EMBL" id="HG315671">
    <property type="protein sequence ID" value="CDF78982.1"/>
    <property type="molecule type" value="Genomic_DNA"/>
</dbReference>
<keyword evidence="4" id="KW-1185">Reference proteome</keyword>
<reference evidence="3 4" key="1">
    <citation type="journal article" date="2013" name="Appl. Environ. Microbiol.">
        <title>The genome of the alga-associated marine flavobacterium Formosa agariphila KMM 3901T reveals a broad potential for degradation of algal polysaccharides.</title>
        <authorList>
            <person name="Mann A.J."/>
            <person name="Hahnke R.L."/>
            <person name="Huang S."/>
            <person name="Werner J."/>
            <person name="Xing P."/>
            <person name="Barbeyron T."/>
            <person name="Huettel B."/>
            <person name="Stueber K."/>
            <person name="Reinhardt R."/>
            <person name="Harder J."/>
            <person name="Gloeckner F.O."/>
            <person name="Amann R.I."/>
            <person name="Teeling H."/>
        </authorList>
    </citation>
    <scope>NUCLEOTIDE SEQUENCE [LARGE SCALE GENOMIC DNA]</scope>
    <source>
        <strain evidence="4">DSM 15362 / KCTC 12365 / LMG 23005 / KMM 3901</strain>
    </source>
</reference>
<evidence type="ECO:0000256" key="1">
    <source>
        <dbReference type="PROSITE-ProRule" id="PRU00169"/>
    </source>
</evidence>
<feature type="domain" description="Response regulatory" evidence="2">
    <location>
        <begin position="1"/>
        <end position="84"/>
    </location>
</feature>
<sequence>MFSNPLESISAINKLKPDCVFLDIETPKEELLPFLNQLNFKGFDLVITTTYTHYASNIFNKNSLEHILKPIDSDEFIKVIGKIKKHKNDKNLGHTLQQTIIHLLQQK</sequence>
<dbReference type="SUPFAM" id="SSF52172">
    <property type="entry name" value="CheY-like"/>
    <property type="match status" value="1"/>
</dbReference>
<dbReference type="InterPro" id="IPR011006">
    <property type="entry name" value="CheY-like_superfamily"/>
</dbReference>
<dbReference type="Proteomes" id="UP000016160">
    <property type="component" value="Chromosome"/>
</dbReference>
<accession>T2KJB9</accession>
<dbReference type="HOGENOM" id="CLU_2206172_0_0_10"/>
<dbReference type="STRING" id="1347342.BN863_12700"/>
<evidence type="ECO:0000313" key="4">
    <source>
        <dbReference type="Proteomes" id="UP000016160"/>
    </source>
</evidence>
<evidence type="ECO:0000313" key="3">
    <source>
        <dbReference type="EMBL" id="CDF78982.1"/>
    </source>
</evidence>
<keyword evidence="1" id="KW-0597">Phosphoprotein</keyword>
<dbReference type="InterPro" id="IPR001789">
    <property type="entry name" value="Sig_transdc_resp-reg_receiver"/>
</dbReference>
<proteinExistence type="predicted"/>
<protein>
    <recommendedName>
        <fullName evidence="2">Response regulatory domain-containing protein</fullName>
    </recommendedName>
</protein>
<gene>
    <name evidence="3" type="ORF">BN863_12700</name>
</gene>
<dbReference type="eggNOG" id="COG3279">
    <property type="taxonomic scope" value="Bacteria"/>
</dbReference>
<dbReference type="AlphaFoldDB" id="T2KJB9"/>
<name>T2KJB9_FORAG</name>
<evidence type="ECO:0000259" key="2">
    <source>
        <dbReference type="PROSITE" id="PS50110"/>
    </source>
</evidence>
<feature type="modified residue" description="4-aspartylphosphate" evidence="1">
    <location>
        <position position="23"/>
    </location>
</feature>
<dbReference type="GO" id="GO:0000160">
    <property type="term" value="P:phosphorelay signal transduction system"/>
    <property type="evidence" value="ECO:0007669"/>
    <property type="project" value="InterPro"/>
</dbReference>
<dbReference type="PATRIC" id="fig|1347342.6.peg.1280"/>
<dbReference type="PROSITE" id="PS50110">
    <property type="entry name" value="RESPONSE_REGULATORY"/>
    <property type="match status" value="1"/>
</dbReference>